<feature type="signal peptide" evidence="5">
    <location>
        <begin position="1"/>
        <end position="31"/>
    </location>
</feature>
<evidence type="ECO:0000256" key="5">
    <source>
        <dbReference type="SAM" id="SignalP"/>
    </source>
</evidence>
<sequence>MRTSFFAFFRHGAVALLAAAVILCAPVVPQAAPASTQEHGQGSLRVLATTYPVYLLARNVAQAQPHVQVDLLIPAQTGCPHDYALSPGDMKKLAEADVLLLNGLGMDDFLQKALSAGKPGLVVVDSSEGVIPLRSAGAGAEHADHDHDHDDSGHGAHSHAEHASHSHGPEAHGHEHGHAHGHHHHGGLNPHAFTSPRQASIMVGNMARGLAKADPQNAAAYEAAARSYANVLLDLGRRLAALGGKASNRGIVLMHDALAYMARDGGLEVIAVIQESEDAQPSAARLVQIAKNVREHRPALIISEPQYTDKPVQALARETGVPAVSLDSLASGPASPPLDYYEKTMSNNLDILEKHLEQR</sequence>
<reference evidence="7" key="1">
    <citation type="submission" date="2016-11" db="EMBL/GenBank/DDBJ databases">
        <authorList>
            <person name="Jaros S."/>
            <person name="Januszkiewicz K."/>
            <person name="Wedrychowicz H."/>
        </authorList>
    </citation>
    <scope>NUCLEOTIDE SEQUENCE [LARGE SCALE GENOMIC DNA]</scope>
    <source>
        <strain evidence="7">DSM 7057</strain>
    </source>
</reference>
<proteinExistence type="inferred from homology"/>
<dbReference type="SUPFAM" id="SSF53807">
    <property type="entry name" value="Helical backbone' metal receptor"/>
    <property type="match status" value="1"/>
</dbReference>
<name>A0AA94L2Q4_DESDE</name>
<dbReference type="Gene3D" id="3.40.50.1980">
    <property type="entry name" value="Nitrogenase molybdenum iron protein domain"/>
    <property type="match status" value="3"/>
</dbReference>
<dbReference type="PANTHER" id="PTHR42953:SF3">
    <property type="entry name" value="HIGH-AFFINITY ZINC UPTAKE SYSTEM PROTEIN ZNUA"/>
    <property type="match status" value="1"/>
</dbReference>
<evidence type="ECO:0000256" key="2">
    <source>
        <dbReference type="ARBA" id="ARBA00022448"/>
    </source>
</evidence>
<dbReference type="RefSeq" id="WP_072312104.1">
    <property type="nucleotide sequence ID" value="NZ_FPIW01000037.1"/>
</dbReference>
<accession>A0AA94L2Q4</accession>
<protein>
    <submittedName>
        <fullName evidence="6">Zinc transport system substrate-binding protein</fullName>
    </submittedName>
</protein>
<dbReference type="Proteomes" id="UP000182680">
    <property type="component" value="Unassembled WGS sequence"/>
</dbReference>
<evidence type="ECO:0000313" key="7">
    <source>
        <dbReference type="Proteomes" id="UP000182680"/>
    </source>
</evidence>
<comment type="similarity">
    <text evidence="1">Belongs to the bacterial solute-binding protein 9 family.</text>
</comment>
<dbReference type="Pfam" id="PF01297">
    <property type="entry name" value="ZnuA"/>
    <property type="match status" value="1"/>
</dbReference>
<dbReference type="AlphaFoldDB" id="A0AA94L2Q4"/>
<feature type="compositionally biased region" description="Basic and acidic residues" evidence="4">
    <location>
        <begin position="141"/>
        <end position="178"/>
    </location>
</feature>
<keyword evidence="2" id="KW-0813">Transport</keyword>
<dbReference type="InterPro" id="IPR006127">
    <property type="entry name" value="ZnuA-like"/>
</dbReference>
<evidence type="ECO:0000256" key="3">
    <source>
        <dbReference type="ARBA" id="ARBA00022729"/>
    </source>
</evidence>
<organism evidence="6 7">
    <name type="scientific">Desulfovibrio desulfuricans</name>
    <dbReference type="NCBI Taxonomy" id="876"/>
    <lineage>
        <taxon>Bacteria</taxon>
        <taxon>Pseudomonadati</taxon>
        <taxon>Thermodesulfobacteriota</taxon>
        <taxon>Desulfovibrionia</taxon>
        <taxon>Desulfovibrionales</taxon>
        <taxon>Desulfovibrionaceae</taxon>
        <taxon>Desulfovibrio</taxon>
    </lineage>
</organism>
<dbReference type="PANTHER" id="PTHR42953">
    <property type="entry name" value="HIGH-AFFINITY ZINC UPTAKE SYSTEM PROTEIN ZNUA-RELATED"/>
    <property type="match status" value="1"/>
</dbReference>
<feature type="chain" id="PRO_5041678409" evidence="5">
    <location>
        <begin position="32"/>
        <end position="359"/>
    </location>
</feature>
<evidence type="ECO:0000256" key="4">
    <source>
        <dbReference type="SAM" id="MobiDB-lite"/>
    </source>
</evidence>
<evidence type="ECO:0000313" key="6">
    <source>
        <dbReference type="EMBL" id="SFW58472.1"/>
    </source>
</evidence>
<keyword evidence="3 5" id="KW-0732">Signal</keyword>
<feature type="region of interest" description="Disordered" evidence="4">
    <location>
        <begin position="137"/>
        <end position="194"/>
    </location>
</feature>
<comment type="caution">
    <text evidence="6">The sequence shown here is derived from an EMBL/GenBank/DDBJ whole genome shotgun (WGS) entry which is preliminary data.</text>
</comment>
<gene>
    <name evidence="6" type="ORF">SAMN02910291_01964</name>
</gene>
<dbReference type="GO" id="GO:0046872">
    <property type="term" value="F:metal ion binding"/>
    <property type="evidence" value="ECO:0007669"/>
    <property type="project" value="InterPro"/>
</dbReference>
<evidence type="ECO:0000256" key="1">
    <source>
        <dbReference type="ARBA" id="ARBA00011028"/>
    </source>
</evidence>
<dbReference type="EMBL" id="FPIW01000037">
    <property type="protein sequence ID" value="SFW58472.1"/>
    <property type="molecule type" value="Genomic_DNA"/>
</dbReference>
<dbReference type="GO" id="GO:0030001">
    <property type="term" value="P:metal ion transport"/>
    <property type="evidence" value="ECO:0007669"/>
    <property type="project" value="InterPro"/>
</dbReference>
<dbReference type="InterPro" id="IPR050492">
    <property type="entry name" value="Bact_metal-bind_prot9"/>
</dbReference>